<reference evidence="3" key="1">
    <citation type="submission" date="2005-09" db="EMBL/GenBank/DDBJ databases">
        <title>Annotation of the Aspergillus terreus NIH2624 genome.</title>
        <authorList>
            <person name="Birren B.W."/>
            <person name="Lander E.S."/>
            <person name="Galagan J.E."/>
            <person name="Nusbaum C."/>
            <person name="Devon K."/>
            <person name="Henn M."/>
            <person name="Ma L.-J."/>
            <person name="Jaffe D.B."/>
            <person name="Butler J."/>
            <person name="Alvarez P."/>
            <person name="Gnerre S."/>
            <person name="Grabherr M."/>
            <person name="Kleber M."/>
            <person name="Mauceli E.W."/>
            <person name="Brockman W."/>
            <person name="Rounsley S."/>
            <person name="Young S.K."/>
            <person name="LaButti K."/>
            <person name="Pushparaj V."/>
            <person name="DeCaprio D."/>
            <person name="Crawford M."/>
            <person name="Koehrsen M."/>
            <person name="Engels R."/>
            <person name="Montgomery P."/>
            <person name="Pearson M."/>
            <person name="Howarth C."/>
            <person name="Larson L."/>
            <person name="Luoma S."/>
            <person name="White J."/>
            <person name="Alvarado L."/>
            <person name="Kodira C.D."/>
            <person name="Zeng Q."/>
            <person name="Oleary S."/>
            <person name="Yandava C."/>
            <person name="Denning D.W."/>
            <person name="Nierman W.C."/>
            <person name="Milne T."/>
            <person name="Madden K."/>
        </authorList>
    </citation>
    <scope>NUCLEOTIDE SEQUENCE [LARGE SCALE GENOMIC DNA]</scope>
    <source>
        <strain evidence="3">NIH 2624 / FGSC A1156</strain>
    </source>
</reference>
<dbReference type="STRING" id="341663.Q0CMA0"/>
<dbReference type="HOGENOM" id="CLU_590473_0_0_1"/>
<dbReference type="OrthoDB" id="4179406at2759"/>
<dbReference type="GeneID" id="4320935"/>
<dbReference type="OMA" id="LIMPSIC"/>
<feature type="compositionally biased region" description="Low complexity" evidence="1">
    <location>
        <begin position="45"/>
        <end position="57"/>
    </location>
</feature>
<dbReference type="eggNOG" id="ENOG502RNQH">
    <property type="taxonomic scope" value="Eukaryota"/>
</dbReference>
<gene>
    <name evidence="2" type="ORF">ATEG_05184</name>
</gene>
<evidence type="ECO:0000256" key="1">
    <source>
        <dbReference type="SAM" id="MobiDB-lite"/>
    </source>
</evidence>
<name>Q0CMA0_ASPTN</name>
<dbReference type="VEuPathDB" id="FungiDB:ATEG_05184"/>
<protein>
    <submittedName>
        <fullName evidence="2">Uncharacterized protein</fullName>
    </submittedName>
</protein>
<dbReference type="RefSeq" id="XP_001214362.1">
    <property type="nucleotide sequence ID" value="XM_001214362.1"/>
</dbReference>
<organism evidence="2 3">
    <name type="scientific">Aspergillus terreus (strain NIH 2624 / FGSC A1156)</name>
    <dbReference type="NCBI Taxonomy" id="341663"/>
    <lineage>
        <taxon>Eukaryota</taxon>
        <taxon>Fungi</taxon>
        <taxon>Dikarya</taxon>
        <taxon>Ascomycota</taxon>
        <taxon>Pezizomycotina</taxon>
        <taxon>Eurotiomycetes</taxon>
        <taxon>Eurotiomycetidae</taxon>
        <taxon>Eurotiales</taxon>
        <taxon>Aspergillaceae</taxon>
        <taxon>Aspergillus</taxon>
        <taxon>Aspergillus subgen. Circumdati</taxon>
    </lineage>
</organism>
<proteinExistence type="predicted"/>
<evidence type="ECO:0000313" key="2">
    <source>
        <dbReference type="EMBL" id="EAU34253.1"/>
    </source>
</evidence>
<sequence length="427" mass="46598">MSTAAPRPGDRPALGDSWVVASSYIPKDERPRSSQSSPDCKRSTATDSMTTSASSLSGPELIMPSIYEAPISEASWVSPTVRKRHTSRESTSQKPRAPATQKRPTPKTPEFDDRPKPTPNTLPLSNLAERSLRTLINLVLLAAIAHLLVLPELVQQYQTLCAIDALSTLYPTSCIPPVPSAHDALHSKPASPRHNTVFSAQTQLESLLNAALQEMQPLAHALKHSESRLRDLQTDLHHRAPAVPHHELDLEFDGCWQATRAATRKFDSLRADIRAAVDNLVVTAPAPAGDDHSVAQDARLSTQMRRREQYLEQLTARMQSKADALGADLARLEDHLDSIAGVLERHSSGPFGSAGGARHPEGEARAGRGWWRVVEEFVPGALSAERASASPPIMRVFQHAAAQHRPVADAVRSLSYRLQALQGRRGM</sequence>
<feature type="region of interest" description="Disordered" evidence="1">
    <location>
        <begin position="78"/>
        <end position="125"/>
    </location>
</feature>
<accession>Q0CMA0</accession>
<feature type="region of interest" description="Disordered" evidence="1">
    <location>
        <begin position="1"/>
        <end position="59"/>
    </location>
</feature>
<dbReference type="EMBL" id="CH476600">
    <property type="protein sequence ID" value="EAU34253.1"/>
    <property type="molecule type" value="Genomic_DNA"/>
</dbReference>
<evidence type="ECO:0000313" key="3">
    <source>
        <dbReference type="Proteomes" id="UP000007963"/>
    </source>
</evidence>
<dbReference type="AlphaFoldDB" id="Q0CMA0"/>
<dbReference type="Proteomes" id="UP000007963">
    <property type="component" value="Unassembled WGS sequence"/>
</dbReference>